<name>A0A975JBS0_9RHOB</name>
<dbReference type="InterPro" id="IPR009506">
    <property type="entry name" value="YjiS-like"/>
</dbReference>
<proteinExistence type="predicted"/>
<evidence type="ECO:0000313" key="3">
    <source>
        <dbReference type="Proteomes" id="UP000683291"/>
    </source>
</evidence>
<evidence type="ECO:0000259" key="1">
    <source>
        <dbReference type="Pfam" id="PF06568"/>
    </source>
</evidence>
<reference evidence="2" key="1">
    <citation type="submission" date="2021-04" db="EMBL/GenBank/DDBJ databases">
        <title>Complete genome sequence for Sulfitobacter sp. strain JK7-1.</title>
        <authorList>
            <person name="Park S.-J."/>
        </authorList>
    </citation>
    <scope>NUCLEOTIDE SEQUENCE</scope>
    <source>
        <strain evidence="2">JK7-1</strain>
    </source>
</reference>
<organism evidence="2 3">
    <name type="scientific">Sulfitobacter albidus</name>
    <dbReference type="NCBI Taxonomy" id="2829501"/>
    <lineage>
        <taxon>Bacteria</taxon>
        <taxon>Pseudomonadati</taxon>
        <taxon>Pseudomonadota</taxon>
        <taxon>Alphaproteobacteria</taxon>
        <taxon>Rhodobacterales</taxon>
        <taxon>Roseobacteraceae</taxon>
        <taxon>Sulfitobacter</taxon>
    </lineage>
</organism>
<dbReference type="EMBL" id="CP073581">
    <property type="protein sequence ID" value="QUJ75340.1"/>
    <property type="molecule type" value="Genomic_DNA"/>
</dbReference>
<feature type="domain" description="YjiS-like" evidence="1">
    <location>
        <begin position="31"/>
        <end position="62"/>
    </location>
</feature>
<accession>A0A975JBS0</accession>
<protein>
    <submittedName>
        <fullName evidence="2">DUF1127 domain-containing protein</fullName>
    </submittedName>
</protein>
<gene>
    <name evidence="2" type="ORF">KDD17_10070</name>
</gene>
<dbReference type="AlphaFoldDB" id="A0A975JBS0"/>
<dbReference type="Pfam" id="PF06568">
    <property type="entry name" value="YjiS-like"/>
    <property type="match status" value="1"/>
</dbReference>
<keyword evidence="3" id="KW-1185">Reference proteome</keyword>
<dbReference type="KEGG" id="sual:KDD17_10070"/>
<dbReference type="Proteomes" id="UP000683291">
    <property type="component" value="Chromosome 1"/>
</dbReference>
<sequence>MAAFDTTRTTYGTATFVNRAYVFLADLVADIIAWNDARVTRNALMDLTDRELADIGLERGAIDDVARSNFIR</sequence>
<dbReference type="RefSeq" id="WP_212703545.1">
    <property type="nucleotide sequence ID" value="NZ_CP073581.1"/>
</dbReference>
<evidence type="ECO:0000313" key="2">
    <source>
        <dbReference type="EMBL" id="QUJ75340.1"/>
    </source>
</evidence>